<proteinExistence type="predicted"/>
<accession>A0A8T0D7E8</accession>
<dbReference type="EMBL" id="JTDF01012489">
    <property type="protein sequence ID" value="KAF8563316.1"/>
    <property type="molecule type" value="Genomic_DNA"/>
</dbReference>
<reference evidence="1 2" key="1">
    <citation type="submission" date="2019-07" db="EMBL/GenBank/DDBJ databases">
        <title>Annotation for the trematode Paragonimus westermani.</title>
        <authorList>
            <person name="Choi Y.-J."/>
        </authorList>
    </citation>
    <scope>NUCLEOTIDE SEQUENCE [LARGE SCALE GENOMIC DNA]</scope>
    <source>
        <strain evidence="1">180907_Pwestermani</strain>
    </source>
</reference>
<dbReference type="Proteomes" id="UP000699462">
    <property type="component" value="Unassembled WGS sequence"/>
</dbReference>
<evidence type="ECO:0000313" key="1">
    <source>
        <dbReference type="EMBL" id="KAF8563316.1"/>
    </source>
</evidence>
<evidence type="ECO:0000313" key="2">
    <source>
        <dbReference type="Proteomes" id="UP000699462"/>
    </source>
</evidence>
<dbReference type="Gene3D" id="3.30.900.20">
    <property type="match status" value="1"/>
</dbReference>
<gene>
    <name evidence="1" type="ORF">P879_11883</name>
</gene>
<dbReference type="AlphaFoldDB" id="A0A8T0D7E8"/>
<keyword evidence="2" id="KW-1185">Reference proteome</keyword>
<dbReference type="OrthoDB" id="6232638at2759"/>
<organism evidence="1 2">
    <name type="scientific">Paragonimus westermani</name>
    <dbReference type="NCBI Taxonomy" id="34504"/>
    <lineage>
        <taxon>Eukaryota</taxon>
        <taxon>Metazoa</taxon>
        <taxon>Spiralia</taxon>
        <taxon>Lophotrochozoa</taxon>
        <taxon>Platyhelminthes</taxon>
        <taxon>Trematoda</taxon>
        <taxon>Digenea</taxon>
        <taxon>Plagiorchiida</taxon>
        <taxon>Troglotremata</taxon>
        <taxon>Troglotrematidae</taxon>
        <taxon>Paragonimus</taxon>
    </lineage>
</organism>
<comment type="caution">
    <text evidence="1">The sequence shown here is derived from an EMBL/GenBank/DDBJ whole genome shotgun (WGS) entry which is preliminary data.</text>
</comment>
<sequence>MFHFPRNRTERCSEVAMSIPRLSAMTSCRLSVGRECLSSDDCFRLFSKLLNLFLYETGQFPDYVLIQKPKSAYEHLRCSKETAARKAVRFLDSLHEIEQHISALPLSVEYFLILAGGLPSHPKRAFLIDFSSSLSSGGLPIYSHVNLCDG</sequence>
<dbReference type="InterPro" id="IPR053729">
    <property type="entry name" value="MAD2L1BP_domain_sf"/>
</dbReference>
<protein>
    <submittedName>
        <fullName evidence="1">Uncharacterized protein</fullName>
    </submittedName>
</protein>
<name>A0A8T0D7E8_9TREM</name>
<feature type="non-terminal residue" evidence="1">
    <location>
        <position position="150"/>
    </location>
</feature>